<evidence type="ECO:0000256" key="3">
    <source>
        <dbReference type="ARBA" id="ARBA00022842"/>
    </source>
</evidence>
<protein>
    <submittedName>
        <fullName evidence="6">Uncharacterized protein</fullName>
    </submittedName>
</protein>
<evidence type="ECO:0000313" key="7">
    <source>
        <dbReference type="Proteomes" id="UP001187471"/>
    </source>
</evidence>
<dbReference type="InterPro" id="IPR005630">
    <property type="entry name" value="Terpene_synthase_metal-bd"/>
</dbReference>
<dbReference type="CDD" id="cd00684">
    <property type="entry name" value="Terpene_cyclase_plant_C1"/>
    <property type="match status" value="1"/>
</dbReference>
<evidence type="ECO:0000256" key="1">
    <source>
        <dbReference type="ARBA" id="ARBA00001946"/>
    </source>
</evidence>
<dbReference type="Pfam" id="PF01397">
    <property type="entry name" value="Terpene_synth"/>
    <property type="match status" value="1"/>
</dbReference>
<dbReference type="InterPro" id="IPR001906">
    <property type="entry name" value="Terpene_synth_N"/>
</dbReference>
<dbReference type="SUPFAM" id="SSF48239">
    <property type="entry name" value="Terpenoid cyclases/Protein prenyltransferases"/>
    <property type="match status" value="1"/>
</dbReference>
<reference evidence="6" key="1">
    <citation type="submission" date="2022-12" db="EMBL/GenBank/DDBJ databases">
        <title>Draft genome assemblies for two species of Escallonia (Escalloniales).</title>
        <authorList>
            <person name="Chanderbali A."/>
            <person name="Dervinis C."/>
            <person name="Anghel I."/>
            <person name="Soltis D."/>
            <person name="Soltis P."/>
            <person name="Zapata F."/>
        </authorList>
    </citation>
    <scope>NUCLEOTIDE SEQUENCE</scope>
    <source>
        <strain evidence="6">UCBG92.1500</strain>
        <tissue evidence="6">Leaf</tissue>
    </source>
</reference>
<dbReference type="InterPro" id="IPR008949">
    <property type="entry name" value="Isoprenoid_synthase_dom_sf"/>
</dbReference>
<evidence type="ECO:0000256" key="2">
    <source>
        <dbReference type="ARBA" id="ARBA00022723"/>
    </source>
</evidence>
<dbReference type="InterPro" id="IPR044814">
    <property type="entry name" value="Terpene_cyclase_plant_C1"/>
</dbReference>
<dbReference type="AlphaFoldDB" id="A0AA88RH56"/>
<dbReference type="Proteomes" id="UP001187471">
    <property type="component" value="Unassembled WGS sequence"/>
</dbReference>
<name>A0AA88RH56_9ASTE</name>
<dbReference type="EMBL" id="JAVXUO010000725">
    <property type="protein sequence ID" value="KAK2989568.1"/>
    <property type="molecule type" value="Genomic_DNA"/>
</dbReference>
<dbReference type="GO" id="GO:0000287">
    <property type="term" value="F:magnesium ion binding"/>
    <property type="evidence" value="ECO:0007669"/>
    <property type="project" value="InterPro"/>
</dbReference>
<gene>
    <name evidence="6" type="ORF">RJ640_029521</name>
</gene>
<proteinExistence type="predicted"/>
<dbReference type="Gene3D" id="1.50.10.130">
    <property type="entry name" value="Terpene synthase, N-terminal domain"/>
    <property type="match status" value="1"/>
</dbReference>
<dbReference type="FunFam" id="1.50.10.130:FF:000001">
    <property type="entry name" value="Isoprene synthase, chloroplastic"/>
    <property type="match status" value="1"/>
</dbReference>
<comment type="cofactor">
    <cofactor evidence="1">
        <name>Mg(2+)</name>
        <dbReference type="ChEBI" id="CHEBI:18420"/>
    </cofactor>
</comment>
<evidence type="ECO:0000259" key="4">
    <source>
        <dbReference type="Pfam" id="PF01397"/>
    </source>
</evidence>
<feature type="domain" description="Terpene synthase metal-binding" evidence="5">
    <location>
        <begin position="230"/>
        <end position="348"/>
    </location>
</feature>
<dbReference type="Gene3D" id="1.10.600.10">
    <property type="entry name" value="Farnesyl Diphosphate Synthase"/>
    <property type="match status" value="2"/>
</dbReference>
<dbReference type="GO" id="GO:0010333">
    <property type="term" value="F:terpene synthase activity"/>
    <property type="evidence" value="ECO:0007669"/>
    <property type="project" value="InterPro"/>
</dbReference>
<dbReference type="PANTHER" id="PTHR31225:SF9">
    <property type="entry name" value="TERPENE SYNTHASE 10"/>
    <property type="match status" value="1"/>
</dbReference>
<keyword evidence="7" id="KW-1185">Reference proteome</keyword>
<dbReference type="InterPro" id="IPR050148">
    <property type="entry name" value="Terpene_synthase-like"/>
</dbReference>
<dbReference type="PANTHER" id="PTHR31225">
    <property type="entry name" value="OS04G0344100 PROTEIN-RELATED"/>
    <property type="match status" value="1"/>
</dbReference>
<dbReference type="InterPro" id="IPR008930">
    <property type="entry name" value="Terpenoid_cyclase/PrenylTrfase"/>
</dbReference>
<feature type="domain" description="Terpene synthase metal-binding" evidence="5">
    <location>
        <begin position="369"/>
        <end position="463"/>
    </location>
</feature>
<keyword evidence="3" id="KW-0460">Magnesium</keyword>
<evidence type="ECO:0000259" key="5">
    <source>
        <dbReference type="Pfam" id="PF03936"/>
    </source>
</evidence>
<dbReference type="InterPro" id="IPR036965">
    <property type="entry name" value="Terpene_synth_N_sf"/>
</dbReference>
<dbReference type="Pfam" id="PF03936">
    <property type="entry name" value="Terpene_synth_C"/>
    <property type="match status" value="2"/>
</dbReference>
<dbReference type="GO" id="GO:0016102">
    <property type="term" value="P:diterpenoid biosynthetic process"/>
    <property type="evidence" value="ECO:0007669"/>
    <property type="project" value="InterPro"/>
</dbReference>
<feature type="domain" description="Terpene synthase N-terminal" evidence="4">
    <location>
        <begin position="13"/>
        <end position="173"/>
    </location>
</feature>
<organism evidence="6 7">
    <name type="scientific">Escallonia rubra</name>
    <dbReference type="NCBI Taxonomy" id="112253"/>
    <lineage>
        <taxon>Eukaryota</taxon>
        <taxon>Viridiplantae</taxon>
        <taxon>Streptophyta</taxon>
        <taxon>Embryophyta</taxon>
        <taxon>Tracheophyta</taxon>
        <taxon>Spermatophyta</taxon>
        <taxon>Magnoliopsida</taxon>
        <taxon>eudicotyledons</taxon>
        <taxon>Gunneridae</taxon>
        <taxon>Pentapetalae</taxon>
        <taxon>asterids</taxon>
        <taxon>campanulids</taxon>
        <taxon>Escalloniales</taxon>
        <taxon>Escalloniaceae</taxon>
        <taxon>Escallonia</taxon>
    </lineage>
</organism>
<comment type="caution">
    <text evidence="6">The sequence shown here is derived from an EMBL/GenBank/DDBJ whole genome shotgun (WGS) entry which is preliminary data.</text>
</comment>
<keyword evidence="2" id="KW-0479">Metal-binding</keyword>
<dbReference type="SUPFAM" id="SSF48576">
    <property type="entry name" value="Terpenoid synthases"/>
    <property type="match status" value="1"/>
</dbReference>
<sequence>MMAAWGKGTIEGETCTRRAGTLKDDVKRMLDKVEEPLDKLQLIDTLQRLGVSYHFEVEIKGILESIYNKKYGSDKWNKDDLYAIALEFRVLRQHGFNVPQEVFNSFKDEAGNFKVCICEDTRGMLYLYEASYLSIRGEALLDEARDFTAKHLKESLRDQKMDQNLAILVCHALELPLHWRMLRLEARWFIDVYAMTQDVNTALLELARLDFNMVQVAHQEDLKQMSRWWKSTGLGQKLSFARDRLMENFLWTIGDNFEPRYLYTRRIITKLNSLITTIDDVYDVYGTLEELELFTNAVERWEIAAMDQLPDYMKICFLALYNSINEMAYDVLKEQDTLVISYLKNSVQADPLTHWLHRFWVFSDFINLLCLQWAELCKTYLTEAKCYHHGYTPTFVEYMKMACISIGAPLTLVHAYFSVTNPAAKEALECLEKLPDIILWSSMITRLSNDLGTSQRMNEARVADSPFNQSFIDTAVNLARMAQCMYQLGDGHGIEGNETKDRVLLLLVDPIPLV</sequence>
<evidence type="ECO:0000313" key="6">
    <source>
        <dbReference type="EMBL" id="KAK2989568.1"/>
    </source>
</evidence>
<accession>A0AA88RH56</accession>